<dbReference type="Pfam" id="PF01926">
    <property type="entry name" value="MMR_HSR1"/>
    <property type="match status" value="1"/>
</dbReference>
<dbReference type="Gene3D" id="3.40.50.11060">
    <property type="entry name" value="GTPase HflX, N-terminal domain"/>
    <property type="match status" value="1"/>
</dbReference>
<keyword evidence="5" id="KW-0963">Cytoplasm</keyword>
<dbReference type="Pfam" id="PF13167">
    <property type="entry name" value="GTP-bdg_N"/>
    <property type="match status" value="1"/>
</dbReference>
<comment type="cofactor">
    <cofactor evidence="7">
        <name>Mg(2+)</name>
        <dbReference type="ChEBI" id="CHEBI:18420"/>
    </cofactor>
</comment>
<keyword evidence="3 7" id="KW-0460">Magnesium</keyword>
<dbReference type="HAMAP" id="MF_00900">
    <property type="entry name" value="GTPase_HflX"/>
    <property type="match status" value="1"/>
</dbReference>
<dbReference type="PIRSF" id="PIRSF006809">
    <property type="entry name" value="GTP-binding_hflX_prd"/>
    <property type="match status" value="1"/>
</dbReference>
<reference evidence="9" key="1">
    <citation type="journal article" date="2014" name="Genome Biol. Evol.">
        <title>Pangenome evidence for extensive interdomain horizontal transfer affecting lineage core and shell genes in uncultured planktonic thaumarchaeota and euryarchaeota.</title>
        <authorList>
            <person name="Deschamps P."/>
            <person name="Zivanovic Y."/>
            <person name="Moreira D."/>
            <person name="Rodriguez-Valera F."/>
            <person name="Lopez-Garcia P."/>
        </authorList>
    </citation>
    <scope>NUCLEOTIDE SEQUENCE</scope>
</reference>
<dbReference type="InterPro" id="IPR016496">
    <property type="entry name" value="GTPase_HflX"/>
</dbReference>
<gene>
    <name evidence="5 9" type="primary">hflX</name>
</gene>
<dbReference type="InterPro" id="IPR006073">
    <property type="entry name" value="GTP-bd"/>
</dbReference>
<feature type="binding site" evidence="6">
    <location>
        <begin position="190"/>
        <end position="197"/>
    </location>
    <ligand>
        <name>GTP</name>
        <dbReference type="ChEBI" id="CHEBI:37565"/>
    </ligand>
</feature>
<dbReference type="InterPro" id="IPR027417">
    <property type="entry name" value="P-loop_NTPase"/>
</dbReference>
<dbReference type="EMBL" id="KF900907">
    <property type="protein sequence ID" value="AIF11036.1"/>
    <property type="molecule type" value="Genomic_DNA"/>
</dbReference>
<dbReference type="InterPro" id="IPR025121">
    <property type="entry name" value="GTPase_HflX_N"/>
</dbReference>
<proteinExistence type="inferred from homology"/>
<dbReference type="GO" id="GO:0043022">
    <property type="term" value="F:ribosome binding"/>
    <property type="evidence" value="ECO:0007669"/>
    <property type="project" value="TreeGrafter"/>
</dbReference>
<dbReference type="PANTHER" id="PTHR10229">
    <property type="entry name" value="GTP-BINDING PROTEIN HFLX"/>
    <property type="match status" value="1"/>
</dbReference>
<keyword evidence="1 7" id="KW-0479">Metal-binding</keyword>
<feature type="domain" description="Hflx-type G" evidence="8">
    <location>
        <begin position="184"/>
        <end position="355"/>
    </location>
</feature>
<dbReference type="PROSITE" id="PS51705">
    <property type="entry name" value="G_HFLX"/>
    <property type="match status" value="1"/>
</dbReference>
<keyword evidence="2 5" id="KW-0547">Nucleotide-binding</keyword>
<evidence type="ECO:0000259" key="8">
    <source>
        <dbReference type="PROSITE" id="PS51705"/>
    </source>
</evidence>
<dbReference type="InterPro" id="IPR030394">
    <property type="entry name" value="G_HFLX_dom"/>
</dbReference>
<keyword evidence="4 5" id="KW-0342">GTP-binding</keyword>
<evidence type="ECO:0000256" key="1">
    <source>
        <dbReference type="ARBA" id="ARBA00022723"/>
    </source>
</evidence>
<dbReference type="GO" id="GO:0005525">
    <property type="term" value="F:GTP binding"/>
    <property type="evidence" value="ECO:0007669"/>
    <property type="project" value="UniProtKB-UniRule"/>
</dbReference>
<feature type="binding site" evidence="6">
    <location>
        <begin position="236"/>
        <end position="239"/>
    </location>
    <ligand>
        <name>GTP</name>
        <dbReference type="ChEBI" id="CHEBI:37565"/>
    </ligand>
</feature>
<dbReference type="NCBIfam" id="TIGR03156">
    <property type="entry name" value="GTP_HflX"/>
    <property type="match status" value="1"/>
</dbReference>
<dbReference type="CDD" id="cd01878">
    <property type="entry name" value="HflX"/>
    <property type="match status" value="1"/>
</dbReference>
<dbReference type="PRINTS" id="PR00326">
    <property type="entry name" value="GTP1OBG"/>
</dbReference>
<accession>A0A075H471</accession>
<name>A0A075H471_9ARCH</name>
<dbReference type="GO" id="GO:0003924">
    <property type="term" value="F:GTPase activity"/>
    <property type="evidence" value="ECO:0007669"/>
    <property type="project" value="UniProtKB-UniRule"/>
</dbReference>
<comment type="subcellular location">
    <subcellularLocation>
        <location evidence="5">Cytoplasm</location>
    </subcellularLocation>
    <text evidence="5">May associate with membranes.</text>
</comment>
<comment type="subunit">
    <text evidence="5">Monomer. Associates with the 50S ribosomal subunit.</text>
</comment>
<evidence type="ECO:0000256" key="3">
    <source>
        <dbReference type="ARBA" id="ARBA00022842"/>
    </source>
</evidence>
<comment type="function">
    <text evidence="5">GTPase that associates with the 50S ribosomal subunit and may have a role during protein synthesis or ribosome biogenesis.</text>
</comment>
<dbReference type="PANTHER" id="PTHR10229:SF8">
    <property type="entry name" value="GTPASE HFLX"/>
    <property type="match status" value="1"/>
</dbReference>
<dbReference type="AlphaFoldDB" id="A0A075H471"/>
<evidence type="ECO:0000256" key="7">
    <source>
        <dbReference type="PIRSR" id="PIRSR006809-2"/>
    </source>
</evidence>
<dbReference type="Pfam" id="PF16360">
    <property type="entry name" value="GTP-bdg_M"/>
    <property type="match status" value="1"/>
</dbReference>
<dbReference type="SUPFAM" id="SSF52540">
    <property type="entry name" value="P-loop containing nucleoside triphosphate hydrolases"/>
    <property type="match status" value="1"/>
</dbReference>
<comment type="similarity">
    <text evidence="5">Belongs to the TRAFAC class OBG-HflX-like GTPase superfamily. HflX GTPase family.</text>
</comment>
<organism evidence="9">
    <name type="scientific">uncultured marine thaumarchaeote KM3_47_G11</name>
    <dbReference type="NCBI Taxonomy" id="1456169"/>
    <lineage>
        <taxon>Archaea</taxon>
        <taxon>Nitrososphaerota</taxon>
        <taxon>environmental samples</taxon>
    </lineage>
</organism>
<dbReference type="InterPro" id="IPR042108">
    <property type="entry name" value="GTPase_HflX_N_sf"/>
</dbReference>
<evidence type="ECO:0000256" key="5">
    <source>
        <dbReference type="HAMAP-Rule" id="MF_00900"/>
    </source>
</evidence>
<feature type="binding site" evidence="6">
    <location>
        <begin position="215"/>
        <end position="219"/>
    </location>
    <ligand>
        <name>GTP</name>
        <dbReference type="ChEBI" id="CHEBI:37565"/>
    </ligand>
</feature>
<evidence type="ECO:0000256" key="4">
    <source>
        <dbReference type="ARBA" id="ARBA00023134"/>
    </source>
</evidence>
<dbReference type="GO" id="GO:0046872">
    <property type="term" value="F:metal ion binding"/>
    <property type="evidence" value="ECO:0007669"/>
    <property type="project" value="UniProtKB-KW"/>
</dbReference>
<dbReference type="Gene3D" id="6.10.250.2860">
    <property type="match status" value="1"/>
</dbReference>
<feature type="binding site" evidence="7">
    <location>
        <position position="197"/>
    </location>
    <ligand>
        <name>Mg(2+)</name>
        <dbReference type="ChEBI" id="CHEBI:18420"/>
    </ligand>
</feature>
<evidence type="ECO:0000313" key="9">
    <source>
        <dbReference type="EMBL" id="AIF11036.1"/>
    </source>
</evidence>
<evidence type="ECO:0000256" key="2">
    <source>
        <dbReference type="ARBA" id="ARBA00022741"/>
    </source>
</evidence>
<dbReference type="Gene3D" id="3.40.50.300">
    <property type="entry name" value="P-loop containing nucleotide triphosphate hydrolases"/>
    <property type="match status" value="1"/>
</dbReference>
<feature type="binding site" evidence="7">
    <location>
        <position position="217"/>
    </location>
    <ligand>
        <name>Mg(2+)</name>
        <dbReference type="ChEBI" id="CHEBI:18420"/>
    </ligand>
</feature>
<dbReference type="GO" id="GO:0005737">
    <property type="term" value="C:cytoplasm"/>
    <property type="evidence" value="ECO:0007669"/>
    <property type="project" value="UniProtKB-SubCell"/>
</dbReference>
<sequence length="369" mass="41920">MNSAVLITYDQDGIIDEAIALCESADYEVKHIIKQNFLQKQKYGLSGGKIEDLKEITSTIKPDVIVFDEVLKPSQNYNLASELKMEILDREALILQIFEKRSSSAESKLQVKLAQARYEMSRAKEKVRLARKGEQPGFMGLGTFEVDVYYNEIKKRMINIKSKLAKSRKQRKLHRQARKRLGFKTISLAGYTSAGKTTLFNALTGEQREQNDELFTTLSTTVRRVMINREIALISDTVGFISKLPAYMIEAFKSTLEELLYTDVIIFVIDASDNLDELQKKFKSCYTTLNEIGVESNKLVFALNKSELLDDDEILDVVDYLELKGSKKWIDISAVTGKNMDRLEKIIGNIFQNDISQNSDKVGAKTYGN</sequence>
<protein>
    <recommendedName>
        <fullName evidence="5">GTPase HflX</fullName>
    </recommendedName>
    <alternativeName>
        <fullName evidence="5">GTP-binding protein HflX</fullName>
    </alternativeName>
</protein>
<evidence type="ECO:0000256" key="6">
    <source>
        <dbReference type="PIRSR" id="PIRSR006809-1"/>
    </source>
</evidence>
<dbReference type="InterPro" id="IPR032305">
    <property type="entry name" value="GTP-bd_M"/>
</dbReference>